<proteinExistence type="predicted"/>
<dbReference type="EMBL" id="QTSX02001451">
    <property type="protein sequence ID" value="KAJ9081933.1"/>
    <property type="molecule type" value="Genomic_DNA"/>
</dbReference>
<reference evidence="1" key="1">
    <citation type="submission" date="2022-04" db="EMBL/GenBank/DDBJ databases">
        <title>Genome of the entomopathogenic fungus Entomophthora muscae.</title>
        <authorList>
            <person name="Elya C."/>
            <person name="Lovett B.R."/>
            <person name="Lee E."/>
            <person name="Macias A.M."/>
            <person name="Hajek A.E."/>
            <person name="De Bivort B.L."/>
            <person name="Kasson M.T."/>
            <person name="De Fine Licht H.H."/>
            <person name="Stajich J.E."/>
        </authorList>
    </citation>
    <scope>NUCLEOTIDE SEQUENCE</scope>
    <source>
        <strain evidence="1">Berkeley</strain>
    </source>
</reference>
<dbReference type="Proteomes" id="UP001165960">
    <property type="component" value="Unassembled WGS sequence"/>
</dbReference>
<keyword evidence="2" id="KW-1185">Reference proteome</keyword>
<comment type="caution">
    <text evidence="1">The sequence shown here is derived from an EMBL/GenBank/DDBJ whole genome shotgun (WGS) entry which is preliminary data.</text>
</comment>
<evidence type="ECO:0000313" key="1">
    <source>
        <dbReference type="EMBL" id="KAJ9081933.1"/>
    </source>
</evidence>
<accession>A0ACC2U4Z8</accession>
<gene>
    <name evidence="1" type="ORF">DSO57_1009637</name>
</gene>
<evidence type="ECO:0000313" key="2">
    <source>
        <dbReference type="Proteomes" id="UP001165960"/>
    </source>
</evidence>
<organism evidence="1 2">
    <name type="scientific">Entomophthora muscae</name>
    <dbReference type="NCBI Taxonomy" id="34485"/>
    <lineage>
        <taxon>Eukaryota</taxon>
        <taxon>Fungi</taxon>
        <taxon>Fungi incertae sedis</taxon>
        <taxon>Zoopagomycota</taxon>
        <taxon>Entomophthoromycotina</taxon>
        <taxon>Entomophthoromycetes</taxon>
        <taxon>Entomophthorales</taxon>
        <taxon>Entomophthoraceae</taxon>
        <taxon>Entomophthora</taxon>
    </lineage>
</organism>
<protein>
    <submittedName>
        <fullName evidence="1">Uncharacterized protein</fullName>
    </submittedName>
</protein>
<name>A0ACC2U4Z8_9FUNG</name>
<sequence>MLASPDLEYGSIKAVSALVVFLFCWLMFAKPWPKLPVGRTAAALLGGSLMVSFKIITPQEAFASVSGGTMLLLIGLMIILAKLEEKGVTHPLRRLLVLGNPSPRVLLVRVSLMSALLGAFIMNDGAAIFLTSIVMEIVEEHDLLIEPFALAVATSANIGSASTVLGNPKNMLVQEKVPGLDFVSFFKRMGPPAVLATILNTIFLVLYYWKDVDDDPLVKAPVMVIPQMQDFLEEDEDADVLAMQQEYLASKLNDTEELPGIDYMPAAPIESTPLKKDFPSYCSGFTQTPKGYWAASLASQLEEDFDPPALQPALEDAHSSASSIMSPALSFCDNHAFKLGEFPTYHWPTRDGIQQRRSKVFSTLTFLTQEPDTFTQPLQEIVDTAIPEITKFHFKQIQNMLQPALIGFTLVTMYVGFVLKWDLGWTCLTAAMVILFLDGKDASRILSDHINWSLLCYLFGVFSLLAGVAKTPLPRDVWRRFSPLINPHTPNLPMATCAFAGLIVFLSFVFTSIPTVLLVSPYISDLSDQRFASSAWFLLAWSVTLCGNLTAFGSVAGLIVSEICKDYCKDSLDVEAPRPSRGISTSKISRRHRPNRWVGELSVWSGFTSWSTVILLLMGCFYIVYV</sequence>